<keyword evidence="8" id="KW-1185">Reference proteome</keyword>
<evidence type="ECO:0000256" key="3">
    <source>
        <dbReference type="ARBA" id="ARBA00023163"/>
    </source>
</evidence>
<dbReference type="SUPFAM" id="SSF46785">
    <property type="entry name" value="Winged helix' DNA-binding domain"/>
    <property type="match status" value="1"/>
</dbReference>
<evidence type="ECO:0000313" key="6">
    <source>
        <dbReference type="EMBL" id="SUJ11099.1"/>
    </source>
</evidence>
<name>A0A2T7BUZ6_9STAP</name>
<evidence type="ECO:0000313" key="5">
    <source>
        <dbReference type="EMBL" id="GEQ00380.1"/>
    </source>
</evidence>
<dbReference type="PANTHER" id="PTHR44846:SF4">
    <property type="entry name" value="HTH GNTR-TYPE DOMAIN-CONTAINING PROTEIN"/>
    <property type="match status" value="1"/>
</dbReference>
<organism evidence="6 7">
    <name type="scientific">Staphylococcus arlettae</name>
    <dbReference type="NCBI Taxonomy" id="29378"/>
    <lineage>
        <taxon>Bacteria</taxon>
        <taxon>Bacillati</taxon>
        <taxon>Bacillota</taxon>
        <taxon>Bacilli</taxon>
        <taxon>Bacillales</taxon>
        <taxon>Staphylococcaceae</taxon>
        <taxon>Staphylococcus</taxon>
    </lineage>
</organism>
<dbReference type="InterPro" id="IPR011663">
    <property type="entry name" value="UTRA"/>
</dbReference>
<dbReference type="GO" id="GO:0045892">
    <property type="term" value="P:negative regulation of DNA-templated transcription"/>
    <property type="evidence" value="ECO:0007669"/>
    <property type="project" value="TreeGrafter"/>
</dbReference>
<gene>
    <name evidence="6" type="primary">yydK</name>
    <name evidence="6" type="ORF">NCTC12413_00555</name>
    <name evidence="5" type="ORF">SAR03_14170</name>
</gene>
<dbReference type="InterPro" id="IPR000524">
    <property type="entry name" value="Tscrpt_reg_HTH_GntR"/>
</dbReference>
<evidence type="ECO:0000259" key="4">
    <source>
        <dbReference type="PROSITE" id="PS50949"/>
    </source>
</evidence>
<dbReference type="PANTHER" id="PTHR44846">
    <property type="entry name" value="MANNOSYL-D-GLYCERATE TRANSPORT/METABOLISM SYSTEM REPRESSOR MNGR-RELATED"/>
    <property type="match status" value="1"/>
</dbReference>
<dbReference type="InterPro" id="IPR028978">
    <property type="entry name" value="Chorismate_lyase_/UTRA_dom_sf"/>
</dbReference>
<dbReference type="OrthoDB" id="2141316at2"/>
<dbReference type="RefSeq" id="WP_002510067.1">
    <property type="nucleotide sequence ID" value="NZ_AP019698.1"/>
</dbReference>
<dbReference type="SMART" id="SM00345">
    <property type="entry name" value="HTH_GNTR"/>
    <property type="match status" value="1"/>
</dbReference>
<evidence type="ECO:0000313" key="7">
    <source>
        <dbReference type="Proteomes" id="UP000254956"/>
    </source>
</evidence>
<dbReference type="Proteomes" id="UP000254956">
    <property type="component" value="Unassembled WGS sequence"/>
</dbReference>
<dbReference type="EMBL" id="BKAV01000013">
    <property type="protein sequence ID" value="GEQ00380.1"/>
    <property type="molecule type" value="Genomic_DNA"/>
</dbReference>
<keyword evidence="2" id="KW-0238">DNA-binding</keyword>
<evidence type="ECO:0000256" key="2">
    <source>
        <dbReference type="ARBA" id="ARBA00023125"/>
    </source>
</evidence>
<evidence type="ECO:0000256" key="1">
    <source>
        <dbReference type="ARBA" id="ARBA00023015"/>
    </source>
</evidence>
<dbReference type="Pfam" id="PF00392">
    <property type="entry name" value="GntR"/>
    <property type="match status" value="1"/>
</dbReference>
<accession>A0A2T7BUZ6</accession>
<dbReference type="STRING" id="1212545.SARL_06704"/>
<protein>
    <submittedName>
        <fullName evidence="6">GntR family transcriptional regulator</fullName>
    </submittedName>
</protein>
<keyword evidence="1" id="KW-0805">Transcription regulation</keyword>
<dbReference type="EMBL" id="UGZE01000001">
    <property type="protein sequence ID" value="SUJ11099.1"/>
    <property type="molecule type" value="Genomic_DNA"/>
</dbReference>
<dbReference type="Gene3D" id="3.40.1410.10">
    <property type="entry name" value="Chorismate lyase-like"/>
    <property type="match status" value="1"/>
</dbReference>
<reference evidence="5 8" key="2">
    <citation type="submission" date="2019-07" db="EMBL/GenBank/DDBJ databases">
        <title>Whole genome shotgun sequence of Staphylococcus arlettae NBRC 109765.</title>
        <authorList>
            <person name="Hosoyama A."/>
            <person name="Uohara A."/>
            <person name="Ohji S."/>
            <person name="Ichikawa N."/>
        </authorList>
    </citation>
    <scope>NUCLEOTIDE SEQUENCE [LARGE SCALE GENOMIC DNA]</scope>
    <source>
        <strain evidence="5 8">NBRC 109765</strain>
    </source>
</reference>
<reference evidence="6 7" key="1">
    <citation type="submission" date="2018-06" db="EMBL/GenBank/DDBJ databases">
        <authorList>
            <consortium name="Pathogen Informatics"/>
            <person name="Doyle S."/>
        </authorList>
    </citation>
    <scope>NUCLEOTIDE SEQUENCE [LARGE SCALE GENOMIC DNA]</scope>
    <source>
        <strain evidence="6 7">NCTC12413</strain>
    </source>
</reference>
<dbReference type="GO" id="GO:0003677">
    <property type="term" value="F:DNA binding"/>
    <property type="evidence" value="ECO:0007669"/>
    <property type="project" value="UniProtKB-KW"/>
</dbReference>
<dbReference type="InterPro" id="IPR050679">
    <property type="entry name" value="Bact_HTH_transcr_reg"/>
</dbReference>
<dbReference type="Gene3D" id="1.10.10.10">
    <property type="entry name" value="Winged helix-like DNA-binding domain superfamily/Winged helix DNA-binding domain"/>
    <property type="match status" value="1"/>
</dbReference>
<feature type="domain" description="HTH gntR-type" evidence="4">
    <location>
        <begin position="1"/>
        <end position="69"/>
    </location>
</feature>
<dbReference type="InterPro" id="IPR036388">
    <property type="entry name" value="WH-like_DNA-bd_sf"/>
</dbReference>
<dbReference type="SMART" id="SM00866">
    <property type="entry name" value="UTRA"/>
    <property type="match status" value="1"/>
</dbReference>
<evidence type="ECO:0000313" key="8">
    <source>
        <dbReference type="Proteomes" id="UP000321598"/>
    </source>
</evidence>
<dbReference type="Proteomes" id="UP000321598">
    <property type="component" value="Unassembled WGS sequence"/>
</dbReference>
<keyword evidence="3" id="KW-0804">Transcription</keyword>
<dbReference type="SUPFAM" id="SSF64288">
    <property type="entry name" value="Chorismate lyase-like"/>
    <property type="match status" value="1"/>
</dbReference>
<proteinExistence type="predicted"/>
<dbReference type="Pfam" id="PF07702">
    <property type="entry name" value="UTRA"/>
    <property type="match status" value="1"/>
</dbReference>
<dbReference type="AlphaFoldDB" id="A0A2T7BUZ6"/>
<dbReference type="PROSITE" id="PS50949">
    <property type="entry name" value="HTH_GNTR"/>
    <property type="match status" value="1"/>
</dbReference>
<dbReference type="CDD" id="cd07377">
    <property type="entry name" value="WHTH_GntR"/>
    <property type="match status" value="1"/>
</dbReference>
<dbReference type="GeneID" id="97286906"/>
<dbReference type="InterPro" id="IPR036390">
    <property type="entry name" value="WH_DNA-bd_sf"/>
</dbReference>
<dbReference type="GO" id="GO:0003700">
    <property type="term" value="F:DNA-binding transcription factor activity"/>
    <property type="evidence" value="ECO:0007669"/>
    <property type="project" value="InterPro"/>
</dbReference>
<sequence>MLKYEMIAQEINEYIEKEHYEAGDKLPNVEKFKEIYGVSKSTVIKALENLEKKGIIFQTRGSGIYVRNKKKDGYVNLFSASGFHDEIVGRQLTYEVKEVAEVTPSKHVQKQLKLEADEPIYKVERVIYVDNKTFCTELSYFNKSVVLYLNEGIAESSIFEYLEQHLKVKIGFSDIYFKVDKLTENEAPKLSLQAGEPCLRYEQLFYTTTGVPFDYSQLVYHYENALFYIPALK</sequence>